<name>A0A975GLR2_9BACT</name>
<gene>
    <name evidence="1" type="ORF">dnm_021290</name>
</gene>
<keyword evidence="2" id="KW-1185">Reference proteome</keyword>
<accession>A0A975GLR2</accession>
<evidence type="ECO:0000313" key="1">
    <source>
        <dbReference type="EMBL" id="QTA86111.1"/>
    </source>
</evidence>
<dbReference type="Proteomes" id="UP000663722">
    <property type="component" value="Chromosome"/>
</dbReference>
<protein>
    <submittedName>
        <fullName evidence="1">Uncharacterized protein</fullName>
    </submittedName>
</protein>
<evidence type="ECO:0000313" key="2">
    <source>
        <dbReference type="Proteomes" id="UP000663722"/>
    </source>
</evidence>
<reference evidence="1" key="1">
    <citation type="journal article" date="2021" name="Microb. Physiol.">
        <title>Proteogenomic Insights into the Physiology of Marine, Sulfate-Reducing, Filamentous Desulfonema limicola and Desulfonema magnum.</title>
        <authorList>
            <person name="Schnaars V."/>
            <person name="Wohlbrand L."/>
            <person name="Scheve S."/>
            <person name="Hinrichs C."/>
            <person name="Reinhardt R."/>
            <person name="Rabus R."/>
        </authorList>
    </citation>
    <scope>NUCLEOTIDE SEQUENCE</scope>
    <source>
        <strain evidence="1">4be13</strain>
    </source>
</reference>
<dbReference type="EMBL" id="CP061800">
    <property type="protein sequence ID" value="QTA86111.1"/>
    <property type="molecule type" value="Genomic_DNA"/>
</dbReference>
<dbReference type="KEGG" id="dmm:dnm_021290"/>
<organism evidence="1 2">
    <name type="scientific">Desulfonema magnum</name>
    <dbReference type="NCBI Taxonomy" id="45655"/>
    <lineage>
        <taxon>Bacteria</taxon>
        <taxon>Pseudomonadati</taxon>
        <taxon>Thermodesulfobacteriota</taxon>
        <taxon>Desulfobacteria</taxon>
        <taxon>Desulfobacterales</taxon>
        <taxon>Desulfococcaceae</taxon>
        <taxon>Desulfonema</taxon>
    </lineage>
</organism>
<proteinExistence type="predicted"/>
<sequence length="37" mass="4113">MGVSTGHNTCSFLLRVKKSLQKLQGTGIRKGKKFSYL</sequence>
<dbReference type="AlphaFoldDB" id="A0A975GLR2"/>